<keyword evidence="4" id="KW-1185">Reference proteome</keyword>
<dbReference type="EMBL" id="JAQSIP010000002">
    <property type="protein sequence ID" value="MDD0837925.1"/>
    <property type="molecule type" value="Genomic_DNA"/>
</dbReference>
<evidence type="ECO:0000259" key="2">
    <source>
        <dbReference type="Pfam" id="PF03869"/>
    </source>
</evidence>
<gene>
    <name evidence="3" type="ORF">PSQ40_05005</name>
</gene>
<dbReference type="InterPro" id="IPR005569">
    <property type="entry name" value="Arc_DNA-bd_dom"/>
</dbReference>
<feature type="region of interest" description="Disordered" evidence="1">
    <location>
        <begin position="1"/>
        <end position="21"/>
    </location>
</feature>
<dbReference type="SUPFAM" id="SSF47598">
    <property type="entry name" value="Ribbon-helix-helix"/>
    <property type="match status" value="1"/>
</dbReference>
<keyword evidence="3" id="KW-0238">DNA-binding</keyword>
<protein>
    <submittedName>
        <fullName evidence="3">Arc family DNA-binding protein</fullName>
    </submittedName>
</protein>
<evidence type="ECO:0000256" key="1">
    <source>
        <dbReference type="SAM" id="MobiDB-lite"/>
    </source>
</evidence>
<dbReference type="InterPro" id="IPR010985">
    <property type="entry name" value="Ribbon_hlx_hlx"/>
</dbReference>
<reference evidence="3 4" key="1">
    <citation type="submission" date="2023-02" db="EMBL/GenBank/DDBJ databases">
        <title>Bacterial whole genomic sequence of Curvibacter sp. HBC61.</title>
        <authorList>
            <person name="Le V."/>
            <person name="Ko S.-R."/>
            <person name="Ahn C.-Y."/>
            <person name="Oh H.-M."/>
        </authorList>
    </citation>
    <scope>NUCLEOTIDE SEQUENCE [LARGE SCALE GENOMIC DNA]</scope>
    <source>
        <strain evidence="3 4">HBC61</strain>
    </source>
</reference>
<dbReference type="RefSeq" id="WP_273949253.1">
    <property type="nucleotide sequence ID" value="NZ_JAQSIP010000002.1"/>
</dbReference>
<evidence type="ECO:0000313" key="3">
    <source>
        <dbReference type="EMBL" id="MDD0837925.1"/>
    </source>
</evidence>
<comment type="caution">
    <text evidence="3">The sequence shown here is derived from an EMBL/GenBank/DDBJ whole genome shotgun (WGS) entry which is preliminary data.</text>
</comment>
<accession>A0ABT5MV63</accession>
<dbReference type="Proteomes" id="UP001528673">
    <property type="component" value="Unassembled WGS sequence"/>
</dbReference>
<dbReference type="Pfam" id="PF03869">
    <property type="entry name" value="Arc"/>
    <property type="match status" value="1"/>
</dbReference>
<name>A0ABT5MV63_9BURK</name>
<evidence type="ECO:0000313" key="4">
    <source>
        <dbReference type="Proteomes" id="UP001528673"/>
    </source>
</evidence>
<feature type="domain" description="Arc-like DNA binding" evidence="2">
    <location>
        <begin position="15"/>
        <end position="51"/>
    </location>
</feature>
<sequence length="63" mass="7210">MQHKANPDRSQTAAYPLRLPQPLKAHLMQSASQNQRSLNGEIVFRLEQSRTQQLSNQPQKGQQ</sequence>
<organism evidence="3 4">
    <name type="scientific">Curvibacter cyanobacteriorum</name>
    <dbReference type="NCBI Taxonomy" id="3026422"/>
    <lineage>
        <taxon>Bacteria</taxon>
        <taxon>Pseudomonadati</taxon>
        <taxon>Pseudomonadota</taxon>
        <taxon>Betaproteobacteria</taxon>
        <taxon>Burkholderiales</taxon>
        <taxon>Comamonadaceae</taxon>
        <taxon>Curvibacter</taxon>
    </lineage>
</organism>
<proteinExistence type="predicted"/>
<dbReference type="InterPro" id="IPR013321">
    <property type="entry name" value="Arc_rbn_hlx_hlx"/>
</dbReference>
<dbReference type="GO" id="GO:0003677">
    <property type="term" value="F:DNA binding"/>
    <property type="evidence" value="ECO:0007669"/>
    <property type="project" value="UniProtKB-KW"/>
</dbReference>
<dbReference type="Gene3D" id="1.10.1220.10">
    <property type="entry name" value="Met repressor-like"/>
    <property type="match status" value="1"/>
</dbReference>